<gene>
    <name evidence="2" type="ORF">GCM10009097_12550</name>
</gene>
<dbReference type="InterPro" id="IPR006680">
    <property type="entry name" value="Amidohydro-rel"/>
</dbReference>
<sequence length="411" mass="44480">MSATVFTGVRVFDGSGTPPFPAEVRVEGERIVQVAREAAVPREGARIVDGRGGVLMPGLVEAHAHLSWPTSVERFVPGMSLPEQDLVLNTARNARILLDHGFTSAYSAGALDRTVEITLKAAIDAGGMPGPRLVPSSVEREPPIESAMMDPGKVDEHGRGPEAVRAFVKGCAALGAKSLKFLLSGESALKPGASMELLYTEDEARAAGEQARESDVWLTAHAHAAEAVKMGLRHGFRVLYHCTYADEEALDMMEARKDEIFVAPTLGIVQATLDAVPPPHFDMRHMKEDAAIVLERQRRLVPELRRRGVRVLPGGDYGFPFNPNGRNARDLELFVRHLGYTPAEALSAATMLGGQIMGLDGELGMVRKGFLADLLLVDGDPCQDVAILQDKSRLSAIMKDGRFHKSPEGRQ</sequence>
<dbReference type="EMBL" id="BAAAEN010000003">
    <property type="protein sequence ID" value="GAA0497774.1"/>
    <property type="molecule type" value="Genomic_DNA"/>
</dbReference>
<proteinExistence type="predicted"/>
<dbReference type="Gene3D" id="3.20.20.140">
    <property type="entry name" value="Metal-dependent hydrolases"/>
    <property type="match status" value="1"/>
</dbReference>
<reference evidence="2 3" key="1">
    <citation type="journal article" date="2019" name="Int. J. Syst. Evol. Microbiol.">
        <title>The Global Catalogue of Microorganisms (GCM) 10K type strain sequencing project: providing services to taxonomists for standard genome sequencing and annotation.</title>
        <authorList>
            <consortium name="The Broad Institute Genomics Platform"/>
            <consortium name="The Broad Institute Genome Sequencing Center for Infectious Disease"/>
            <person name="Wu L."/>
            <person name="Ma J."/>
        </authorList>
    </citation>
    <scope>NUCLEOTIDE SEQUENCE [LARGE SCALE GENOMIC DNA]</scope>
    <source>
        <strain evidence="2 3">JCM 14330</strain>
    </source>
</reference>
<dbReference type="InterPro" id="IPR032466">
    <property type="entry name" value="Metal_Hydrolase"/>
</dbReference>
<organism evidence="2 3">
    <name type="scientific">Pigmentiphaga daeguensis</name>
    <dbReference type="NCBI Taxonomy" id="414049"/>
    <lineage>
        <taxon>Bacteria</taxon>
        <taxon>Pseudomonadati</taxon>
        <taxon>Pseudomonadota</taxon>
        <taxon>Betaproteobacteria</taxon>
        <taxon>Burkholderiales</taxon>
        <taxon>Alcaligenaceae</taxon>
        <taxon>Pigmentiphaga</taxon>
    </lineage>
</organism>
<dbReference type="Pfam" id="PF01979">
    <property type="entry name" value="Amidohydro_1"/>
    <property type="match status" value="1"/>
</dbReference>
<comment type="caution">
    <text evidence="2">The sequence shown here is derived from an EMBL/GenBank/DDBJ whole genome shotgun (WGS) entry which is preliminary data.</text>
</comment>
<feature type="domain" description="Amidohydrolase-related" evidence="1">
    <location>
        <begin position="54"/>
        <end position="402"/>
    </location>
</feature>
<dbReference type="SUPFAM" id="SSF51338">
    <property type="entry name" value="Composite domain of metallo-dependent hydrolases"/>
    <property type="match status" value="1"/>
</dbReference>
<dbReference type="Proteomes" id="UP001501706">
    <property type="component" value="Unassembled WGS sequence"/>
</dbReference>
<dbReference type="Gene3D" id="2.30.40.10">
    <property type="entry name" value="Urease, subunit C, domain 1"/>
    <property type="match status" value="1"/>
</dbReference>
<dbReference type="InterPro" id="IPR051781">
    <property type="entry name" value="Metallo-dep_Hydrolase"/>
</dbReference>
<name>A0ABN1BH28_9BURK</name>
<evidence type="ECO:0000259" key="1">
    <source>
        <dbReference type="Pfam" id="PF01979"/>
    </source>
</evidence>
<protein>
    <submittedName>
        <fullName evidence="2">Amidohydrolase family protein</fullName>
    </submittedName>
</protein>
<dbReference type="PANTHER" id="PTHR43135">
    <property type="entry name" value="ALPHA-D-RIBOSE 1-METHYLPHOSPHONATE 5-TRIPHOSPHATE DIPHOSPHATASE"/>
    <property type="match status" value="1"/>
</dbReference>
<accession>A0ABN1BH28</accession>
<dbReference type="InterPro" id="IPR011059">
    <property type="entry name" value="Metal-dep_hydrolase_composite"/>
</dbReference>
<evidence type="ECO:0000313" key="2">
    <source>
        <dbReference type="EMBL" id="GAA0497774.1"/>
    </source>
</evidence>
<evidence type="ECO:0000313" key="3">
    <source>
        <dbReference type="Proteomes" id="UP001501706"/>
    </source>
</evidence>
<keyword evidence="3" id="KW-1185">Reference proteome</keyword>
<dbReference type="PANTHER" id="PTHR43135:SF3">
    <property type="entry name" value="ALPHA-D-RIBOSE 1-METHYLPHOSPHONATE 5-TRIPHOSPHATE DIPHOSPHATASE"/>
    <property type="match status" value="1"/>
</dbReference>
<dbReference type="RefSeq" id="WP_087837801.1">
    <property type="nucleotide sequence ID" value="NZ_BAAAEN010000003.1"/>
</dbReference>
<dbReference type="SUPFAM" id="SSF51556">
    <property type="entry name" value="Metallo-dependent hydrolases"/>
    <property type="match status" value="1"/>
</dbReference>